<accession>W9Y7L3</accession>
<keyword evidence="3" id="KW-1185">Reference proteome</keyword>
<dbReference type="OrthoDB" id="4160106at2759"/>
<proteinExistence type="predicted"/>
<keyword evidence="1" id="KW-0732">Signal</keyword>
<dbReference type="PANTHER" id="PTHR38791:SF5">
    <property type="entry name" value="TRANSCRIPTION FACTOR DBAG-RELATED"/>
    <property type="match status" value="1"/>
</dbReference>
<evidence type="ECO:0000313" key="3">
    <source>
        <dbReference type="Proteomes" id="UP000019478"/>
    </source>
</evidence>
<dbReference type="InterPro" id="IPR053175">
    <property type="entry name" value="DHMBA_Reg_Transcription_Factor"/>
</dbReference>
<dbReference type="GeneID" id="19170031"/>
<dbReference type="STRING" id="1182542.W9Y7L3"/>
<dbReference type="AlphaFoldDB" id="W9Y7L3"/>
<evidence type="ECO:0000313" key="2">
    <source>
        <dbReference type="EMBL" id="EXJ85246.1"/>
    </source>
</evidence>
<reference evidence="2 3" key="1">
    <citation type="submission" date="2013-03" db="EMBL/GenBank/DDBJ databases">
        <title>The Genome Sequence of Capronia epimyces CBS 606.96.</title>
        <authorList>
            <consortium name="The Broad Institute Genomics Platform"/>
            <person name="Cuomo C."/>
            <person name="de Hoog S."/>
            <person name="Gorbushina A."/>
            <person name="Walker B."/>
            <person name="Young S.K."/>
            <person name="Zeng Q."/>
            <person name="Gargeya S."/>
            <person name="Fitzgerald M."/>
            <person name="Haas B."/>
            <person name="Abouelleil A."/>
            <person name="Allen A.W."/>
            <person name="Alvarado L."/>
            <person name="Arachchi H.M."/>
            <person name="Berlin A.M."/>
            <person name="Chapman S.B."/>
            <person name="Gainer-Dewar J."/>
            <person name="Goldberg J."/>
            <person name="Griggs A."/>
            <person name="Gujja S."/>
            <person name="Hansen M."/>
            <person name="Howarth C."/>
            <person name="Imamovic A."/>
            <person name="Ireland A."/>
            <person name="Larimer J."/>
            <person name="McCowan C."/>
            <person name="Murphy C."/>
            <person name="Pearson M."/>
            <person name="Poon T.W."/>
            <person name="Priest M."/>
            <person name="Roberts A."/>
            <person name="Saif S."/>
            <person name="Shea T."/>
            <person name="Sisk P."/>
            <person name="Sykes S."/>
            <person name="Wortman J."/>
            <person name="Nusbaum C."/>
            <person name="Birren B."/>
        </authorList>
    </citation>
    <scope>NUCLEOTIDE SEQUENCE [LARGE SCALE GENOMIC DNA]</scope>
    <source>
        <strain evidence="2 3">CBS 606.96</strain>
    </source>
</reference>
<comment type="caution">
    <text evidence="2">The sequence shown here is derived from an EMBL/GenBank/DDBJ whole genome shotgun (WGS) entry which is preliminary data.</text>
</comment>
<name>W9Y7L3_9EURO</name>
<sequence length="326" mass="35783">MTDVTKPLMTAVLLGLYELVTANSSNPSSHTTHSGGVAAILCAEGSPFDLSIRGNLFQLAHALRSGRHFEVVPNSPAPAPTPSFNPTDISAVAFHQVLRRAEDCLSRSVALAEDLRDVLHQAVLLDKRLALWPTRQSDEWRPRTIQAGSQHPPEGLNFWPPRVDTYYDLYVAAAWNAHRKNRLMLLDKILRLSERLQLKDGVRKLQAEAADLVAAIMASIPYHVTHDLDMQQHLSSSSPGEVSPGKSIGGLLLMHPLYISSNLSIVPLHLRCQMRECLAWIGQNMGIGQATVFSNTLTVFPDESVIHGYVLLWASMAFGPEGHIGA</sequence>
<dbReference type="EMBL" id="AMGY01000004">
    <property type="protein sequence ID" value="EXJ85246.1"/>
    <property type="molecule type" value="Genomic_DNA"/>
</dbReference>
<dbReference type="RefSeq" id="XP_007734231.1">
    <property type="nucleotide sequence ID" value="XM_007736041.1"/>
</dbReference>
<dbReference type="eggNOG" id="ENOG502S3ED">
    <property type="taxonomic scope" value="Eukaryota"/>
</dbReference>
<feature type="chain" id="PRO_5004932570" description="Transcription factor domain-containing protein" evidence="1">
    <location>
        <begin position="23"/>
        <end position="326"/>
    </location>
</feature>
<evidence type="ECO:0008006" key="4">
    <source>
        <dbReference type="Google" id="ProtNLM"/>
    </source>
</evidence>
<dbReference type="HOGENOM" id="CLU_013866_1_1_1"/>
<dbReference type="Proteomes" id="UP000019478">
    <property type="component" value="Unassembled WGS sequence"/>
</dbReference>
<organism evidence="2 3">
    <name type="scientific">Capronia epimyces CBS 606.96</name>
    <dbReference type="NCBI Taxonomy" id="1182542"/>
    <lineage>
        <taxon>Eukaryota</taxon>
        <taxon>Fungi</taxon>
        <taxon>Dikarya</taxon>
        <taxon>Ascomycota</taxon>
        <taxon>Pezizomycotina</taxon>
        <taxon>Eurotiomycetes</taxon>
        <taxon>Chaetothyriomycetidae</taxon>
        <taxon>Chaetothyriales</taxon>
        <taxon>Herpotrichiellaceae</taxon>
        <taxon>Capronia</taxon>
    </lineage>
</organism>
<evidence type="ECO:0000256" key="1">
    <source>
        <dbReference type="SAM" id="SignalP"/>
    </source>
</evidence>
<gene>
    <name evidence="2" type="ORF">A1O3_05921</name>
</gene>
<protein>
    <recommendedName>
        <fullName evidence="4">Transcription factor domain-containing protein</fullName>
    </recommendedName>
</protein>
<feature type="signal peptide" evidence="1">
    <location>
        <begin position="1"/>
        <end position="22"/>
    </location>
</feature>
<dbReference type="PANTHER" id="PTHR38791">
    <property type="entry name" value="ZN(II)2CYS6 TRANSCRIPTION FACTOR (EUROFUNG)-RELATED-RELATED"/>
    <property type="match status" value="1"/>
</dbReference>